<evidence type="ECO:0000313" key="2">
    <source>
        <dbReference type="Proteomes" id="UP001054837"/>
    </source>
</evidence>
<accession>A0AAV4UNI9</accession>
<dbReference type="AlphaFoldDB" id="A0AAV4UNI9"/>
<sequence>MISQLTVNAFVPSRIVQEASGYKLAINSLVDYEIFDMSRPLGQRGGLFNCVHRSVFCLDCFSSLFPVHNLFPGGWHPQRCADDFPASVILIPNKWN</sequence>
<name>A0AAV4UNI9_9ARAC</name>
<protein>
    <submittedName>
        <fullName evidence="1">Uncharacterized protein</fullName>
    </submittedName>
</protein>
<evidence type="ECO:0000313" key="1">
    <source>
        <dbReference type="EMBL" id="GIY59318.1"/>
    </source>
</evidence>
<gene>
    <name evidence="1" type="ORF">CDAR_514161</name>
</gene>
<organism evidence="1 2">
    <name type="scientific">Caerostris darwini</name>
    <dbReference type="NCBI Taxonomy" id="1538125"/>
    <lineage>
        <taxon>Eukaryota</taxon>
        <taxon>Metazoa</taxon>
        <taxon>Ecdysozoa</taxon>
        <taxon>Arthropoda</taxon>
        <taxon>Chelicerata</taxon>
        <taxon>Arachnida</taxon>
        <taxon>Araneae</taxon>
        <taxon>Araneomorphae</taxon>
        <taxon>Entelegynae</taxon>
        <taxon>Araneoidea</taxon>
        <taxon>Araneidae</taxon>
        <taxon>Caerostris</taxon>
    </lineage>
</organism>
<dbReference type="Proteomes" id="UP001054837">
    <property type="component" value="Unassembled WGS sequence"/>
</dbReference>
<reference evidence="1 2" key="1">
    <citation type="submission" date="2021-06" db="EMBL/GenBank/DDBJ databases">
        <title>Caerostris darwini draft genome.</title>
        <authorList>
            <person name="Kono N."/>
            <person name="Arakawa K."/>
        </authorList>
    </citation>
    <scope>NUCLEOTIDE SEQUENCE [LARGE SCALE GENOMIC DNA]</scope>
</reference>
<comment type="caution">
    <text evidence="1">The sequence shown here is derived from an EMBL/GenBank/DDBJ whole genome shotgun (WGS) entry which is preliminary data.</text>
</comment>
<dbReference type="EMBL" id="BPLQ01011645">
    <property type="protein sequence ID" value="GIY59318.1"/>
    <property type="molecule type" value="Genomic_DNA"/>
</dbReference>
<keyword evidence="2" id="KW-1185">Reference proteome</keyword>
<proteinExistence type="predicted"/>